<proteinExistence type="inferred from homology"/>
<evidence type="ECO:0000256" key="9">
    <source>
        <dbReference type="SAM" id="Phobius"/>
    </source>
</evidence>
<comment type="similarity">
    <text evidence="7">Belongs to the glycosyltransferase 87 family.</text>
</comment>
<feature type="transmembrane region" description="Helical" evidence="9">
    <location>
        <begin position="334"/>
        <end position="367"/>
    </location>
</feature>
<dbReference type="GO" id="GO:0016758">
    <property type="term" value="F:hexosyltransferase activity"/>
    <property type="evidence" value="ECO:0007669"/>
    <property type="project" value="InterPro"/>
</dbReference>
<sequence>MVKGWFAAVIGQSERSLLIGGVLLASTISAVTGYVLTQYYSVDVLSSLISEPHDCMADWGTKVGRHCFSDYALPISVGMRPNPWDLYPLYYPPDFRPVFNNYTAAGMLPQMVFGILGSWLGAPRVGLLGYQLLLTISVLSPAMWAMRSARGLERAMVFVACGFAAIPAWMTIDRGNSVGFVVPIALVFLVALCWRRWGLVAVMVVLAALVKPQFAVIGVVLLAARQWRMGAITLAGGVVTNLAAYALWPRDFPHTIPQSIHNILGYGTFRGSVSSGNVSFAKGLFMIPDGIKARQTGGSIPDGFLAGPRSLIGYIVLVLVVVSILALGRRIPPVMAGIVLLATASLFLAVSYAYYLVFVLPVAALVVRDPAGPPGMGIFDRPEIVGGRRRVVGICVTLAAVVSIAPIALPGPPTHVQIMGPTGAVWGVVALAVTTVFLAPLFWLVTCAAIVASYARRPVLSSSSGHEDAGKEHGDTVVRVPSTPQFEMEFSPKRPE</sequence>
<organism evidence="10 11">
    <name type="scientific">Mycobacterium intermedium</name>
    <dbReference type="NCBI Taxonomy" id="28445"/>
    <lineage>
        <taxon>Bacteria</taxon>
        <taxon>Bacillati</taxon>
        <taxon>Actinomycetota</taxon>
        <taxon>Actinomycetes</taxon>
        <taxon>Mycobacteriales</taxon>
        <taxon>Mycobacteriaceae</taxon>
        <taxon>Mycobacterium</taxon>
        <taxon>Mycobacterium simiae complex</taxon>
    </lineage>
</organism>
<evidence type="ECO:0000256" key="8">
    <source>
        <dbReference type="SAM" id="MobiDB-lite"/>
    </source>
</evidence>
<gene>
    <name evidence="10" type="ORF">BST27_18420</name>
</gene>
<feature type="transmembrane region" description="Helical" evidence="9">
    <location>
        <begin position="16"/>
        <end position="36"/>
    </location>
</feature>
<dbReference type="GO" id="GO:0005886">
    <property type="term" value="C:plasma membrane"/>
    <property type="evidence" value="ECO:0007669"/>
    <property type="project" value="UniProtKB-SubCell"/>
</dbReference>
<feature type="transmembrane region" description="Helical" evidence="9">
    <location>
        <begin position="391"/>
        <end position="409"/>
    </location>
</feature>
<dbReference type="Pfam" id="PF09594">
    <property type="entry name" value="GT87"/>
    <property type="match status" value="1"/>
</dbReference>
<evidence type="ECO:0000256" key="6">
    <source>
        <dbReference type="ARBA" id="ARBA00023136"/>
    </source>
</evidence>
<dbReference type="AlphaFoldDB" id="A0A1E3S9S7"/>
<feature type="compositionally biased region" description="Basic and acidic residues" evidence="8">
    <location>
        <begin position="465"/>
        <end position="476"/>
    </location>
</feature>
<feature type="transmembrane region" description="Helical" evidence="9">
    <location>
        <begin position="311"/>
        <end position="328"/>
    </location>
</feature>
<keyword evidence="2" id="KW-1003">Cell membrane</keyword>
<feature type="transmembrane region" description="Helical" evidence="9">
    <location>
        <begin position="429"/>
        <end position="455"/>
    </location>
</feature>
<evidence type="ECO:0000256" key="3">
    <source>
        <dbReference type="ARBA" id="ARBA00022679"/>
    </source>
</evidence>
<keyword evidence="3" id="KW-0808">Transferase</keyword>
<accession>A0A1E3S9S7</accession>
<dbReference type="EMBL" id="MVHT01000053">
    <property type="protein sequence ID" value="ORB00478.1"/>
    <property type="molecule type" value="Genomic_DNA"/>
</dbReference>
<feature type="region of interest" description="Disordered" evidence="8">
    <location>
        <begin position="461"/>
        <end position="496"/>
    </location>
</feature>
<dbReference type="RefSeq" id="WP_069420875.1">
    <property type="nucleotide sequence ID" value="NZ_CBCRZH010000037.1"/>
</dbReference>
<comment type="caution">
    <text evidence="10">The sequence shown here is derived from an EMBL/GenBank/DDBJ whole genome shotgun (WGS) entry which is preliminary data.</text>
</comment>
<dbReference type="STRING" id="28445.BHQ20_19880"/>
<evidence type="ECO:0000313" key="10">
    <source>
        <dbReference type="EMBL" id="ORB00478.1"/>
    </source>
</evidence>
<evidence type="ECO:0000256" key="7">
    <source>
        <dbReference type="ARBA" id="ARBA00024033"/>
    </source>
</evidence>
<feature type="transmembrane region" description="Helical" evidence="9">
    <location>
        <begin position="155"/>
        <end position="172"/>
    </location>
</feature>
<evidence type="ECO:0000256" key="2">
    <source>
        <dbReference type="ARBA" id="ARBA00022475"/>
    </source>
</evidence>
<evidence type="ECO:0000313" key="11">
    <source>
        <dbReference type="Proteomes" id="UP000192739"/>
    </source>
</evidence>
<reference evidence="10 11" key="1">
    <citation type="submission" date="2017-02" db="EMBL/GenBank/DDBJ databases">
        <title>The new phylogeny of genus Mycobacterium.</title>
        <authorList>
            <person name="Tortoli E."/>
            <person name="Trovato A."/>
            <person name="Cirillo D.M."/>
        </authorList>
    </citation>
    <scope>NUCLEOTIDE SEQUENCE [LARGE SCALE GENOMIC DNA]</scope>
    <source>
        <strain evidence="10 11">DSM 44049</strain>
    </source>
</reference>
<dbReference type="Proteomes" id="UP000192739">
    <property type="component" value="Unassembled WGS sequence"/>
</dbReference>
<keyword evidence="5 9" id="KW-1133">Transmembrane helix</keyword>
<evidence type="ECO:0000256" key="4">
    <source>
        <dbReference type="ARBA" id="ARBA00022692"/>
    </source>
</evidence>
<feature type="transmembrane region" description="Helical" evidence="9">
    <location>
        <begin position="178"/>
        <end position="194"/>
    </location>
</feature>
<protein>
    <recommendedName>
        <fullName evidence="12">DUF2029 domain-containing protein</fullName>
    </recommendedName>
</protein>
<keyword evidence="11" id="KW-1185">Reference proteome</keyword>
<evidence type="ECO:0000256" key="1">
    <source>
        <dbReference type="ARBA" id="ARBA00004651"/>
    </source>
</evidence>
<keyword evidence="4 9" id="KW-0812">Transmembrane</keyword>
<keyword evidence="6 9" id="KW-0472">Membrane</keyword>
<evidence type="ECO:0008006" key="12">
    <source>
        <dbReference type="Google" id="ProtNLM"/>
    </source>
</evidence>
<feature type="transmembrane region" description="Helical" evidence="9">
    <location>
        <begin position="201"/>
        <end position="223"/>
    </location>
</feature>
<feature type="transmembrane region" description="Helical" evidence="9">
    <location>
        <begin position="229"/>
        <end position="248"/>
    </location>
</feature>
<dbReference type="InterPro" id="IPR018584">
    <property type="entry name" value="GT87"/>
</dbReference>
<comment type="subcellular location">
    <subcellularLocation>
        <location evidence="1">Cell membrane</location>
        <topology evidence="1">Multi-pass membrane protein</topology>
    </subcellularLocation>
</comment>
<name>A0A1E3S9S7_MYCIE</name>
<evidence type="ECO:0000256" key="5">
    <source>
        <dbReference type="ARBA" id="ARBA00022989"/>
    </source>
</evidence>